<dbReference type="CDD" id="cd00038">
    <property type="entry name" value="CAP_ED"/>
    <property type="match status" value="1"/>
</dbReference>
<keyword evidence="1" id="KW-0407">Ion channel</keyword>
<evidence type="ECO:0000313" key="3">
    <source>
        <dbReference type="EMBL" id="MEA9358527.1"/>
    </source>
</evidence>
<dbReference type="Pfam" id="PF00027">
    <property type="entry name" value="cNMP_binding"/>
    <property type="match status" value="1"/>
</dbReference>
<keyword evidence="1" id="KW-1071">Ligand-gated ion channel</keyword>
<dbReference type="SMART" id="SM00100">
    <property type="entry name" value="cNMP"/>
    <property type="match status" value="1"/>
</dbReference>
<accession>A0ABU5VZZ8</accession>
<evidence type="ECO:0000259" key="2">
    <source>
        <dbReference type="PROSITE" id="PS50042"/>
    </source>
</evidence>
<evidence type="ECO:0000313" key="4">
    <source>
        <dbReference type="Proteomes" id="UP001302274"/>
    </source>
</evidence>
<dbReference type="InterPro" id="IPR018490">
    <property type="entry name" value="cNMP-bd_dom_sf"/>
</dbReference>
<organism evidence="3 4">
    <name type="scientific">Bacteriovorax antarcticus</name>
    <dbReference type="NCBI Taxonomy" id="3088717"/>
    <lineage>
        <taxon>Bacteria</taxon>
        <taxon>Pseudomonadati</taxon>
        <taxon>Bdellovibrionota</taxon>
        <taxon>Bacteriovoracia</taxon>
        <taxon>Bacteriovoracales</taxon>
        <taxon>Bacteriovoracaceae</taxon>
        <taxon>Bacteriovorax</taxon>
    </lineage>
</organism>
<protein>
    <submittedName>
        <fullName evidence="3">Cyclic nucleotide-binding domain-containing protein</fullName>
    </submittedName>
</protein>
<dbReference type="RefSeq" id="WP_323578976.1">
    <property type="nucleotide sequence ID" value="NZ_JAYGJQ010000003.1"/>
</dbReference>
<dbReference type="EMBL" id="JAYGJQ010000003">
    <property type="protein sequence ID" value="MEA9358527.1"/>
    <property type="molecule type" value="Genomic_DNA"/>
</dbReference>
<dbReference type="Gene3D" id="2.60.120.10">
    <property type="entry name" value="Jelly Rolls"/>
    <property type="match status" value="1"/>
</dbReference>
<dbReference type="Proteomes" id="UP001302274">
    <property type="component" value="Unassembled WGS sequence"/>
</dbReference>
<evidence type="ECO:0000256" key="1">
    <source>
        <dbReference type="ARBA" id="ARBA00023286"/>
    </source>
</evidence>
<name>A0ABU5VZZ8_9BACT</name>
<keyword evidence="1" id="KW-0813">Transport</keyword>
<comment type="caution">
    <text evidence="3">The sequence shown here is derived from an EMBL/GenBank/DDBJ whole genome shotgun (WGS) entry which is preliminary data.</text>
</comment>
<gene>
    <name evidence="3" type="ORF">SHI21_19985</name>
</gene>
<keyword evidence="1" id="KW-0406">Ion transport</keyword>
<dbReference type="PROSITE" id="PS50042">
    <property type="entry name" value="CNMP_BINDING_3"/>
    <property type="match status" value="1"/>
</dbReference>
<dbReference type="InterPro" id="IPR000595">
    <property type="entry name" value="cNMP-bd_dom"/>
</dbReference>
<reference evidence="3 4" key="1">
    <citation type="submission" date="2023-11" db="EMBL/GenBank/DDBJ databases">
        <title>A Novel Polar Bacteriovorax (B. antarcticus) Isolated from the Biocrust in Antarctica.</title>
        <authorList>
            <person name="Mun W."/>
            <person name="Choi S.Y."/>
            <person name="Mitchell R.J."/>
        </authorList>
    </citation>
    <scope>NUCLEOTIDE SEQUENCE [LARGE SCALE GENOMIC DNA]</scope>
    <source>
        <strain evidence="3 4">PP10</strain>
    </source>
</reference>
<dbReference type="PANTHER" id="PTHR45638:SF11">
    <property type="entry name" value="CYCLIC NUCLEOTIDE-GATED CATION CHANNEL SUBUNIT A"/>
    <property type="match status" value="1"/>
</dbReference>
<feature type="domain" description="Cyclic nucleotide-binding" evidence="2">
    <location>
        <begin position="1"/>
        <end position="91"/>
    </location>
</feature>
<dbReference type="PANTHER" id="PTHR45638">
    <property type="entry name" value="CYCLIC NUCLEOTIDE-GATED CATION CHANNEL SUBUNIT A"/>
    <property type="match status" value="1"/>
</dbReference>
<keyword evidence="4" id="KW-1185">Reference proteome</keyword>
<dbReference type="InterPro" id="IPR014710">
    <property type="entry name" value="RmlC-like_jellyroll"/>
</dbReference>
<dbReference type="SUPFAM" id="SSF51206">
    <property type="entry name" value="cAMP-binding domain-like"/>
    <property type="match status" value="1"/>
</dbReference>
<sequence length="118" mass="13040">MTASRESIKLLPGDFLLHEGAESTEMYYLQSGTLAVLKRKGEAVQQIGTIISGELVGEMSFLDKEPRSASVKALTECVLVVVPLDKLEATLDAQPKWFTALLHTLTDRLRKANARIRI</sequence>
<proteinExistence type="predicted"/>
<dbReference type="InterPro" id="IPR050866">
    <property type="entry name" value="CNG_cation_channel"/>
</dbReference>